<dbReference type="GO" id="GO:0016491">
    <property type="term" value="F:oxidoreductase activity"/>
    <property type="evidence" value="ECO:0007669"/>
    <property type="project" value="UniProtKB-KW"/>
</dbReference>
<evidence type="ECO:0000256" key="1">
    <source>
        <dbReference type="ARBA" id="ARBA00022714"/>
    </source>
</evidence>
<evidence type="ECO:0000259" key="6">
    <source>
        <dbReference type="PROSITE" id="PS51085"/>
    </source>
</evidence>
<keyword evidence="5" id="KW-0411">Iron-sulfur</keyword>
<protein>
    <submittedName>
        <fullName evidence="7">Putative xanthine dehydrogenase subunit E</fullName>
    </submittedName>
</protein>
<dbReference type="SUPFAM" id="SSF54292">
    <property type="entry name" value="2Fe-2S ferredoxin-like"/>
    <property type="match status" value="1"/>
</dbReference>
<dbReference type="PROSITE" id="PS00197">
    <property type="entry name" value="2FE2S_FER_1"/>
    <property type="match status" value="1"/>
</dbReference>
<dbReference type="Gene3D" id="1.10.150.120">
    <property type="entry name" value="[2Fe-2S]-binding domain"/>
    <property type="match status" value="1"/>
</dbReference>
<keyword evidence="4" id="KW-0408">Iron</keyword>
<evidence type="ECO:0000256" key="4">
    <source>
        <dbReference type="ARBA" id="ARBA00023004"/>
    </source>
</evidence>
<keyword evidence="1" id="KW-0001">2Fe-2S</keyword>
<dbReference type="RefSeq" id="WP_130648079.1">
    <property type="nucleotide sequence ID" value="NZ_BMHA01000001.1"/>
</dbReference>
<dbReference type="PANTHER" id="PTHR44379:SF7">
    <property type="entry name" value="XANTHINE DEHYDROGENASE SUBUNIT E-RELATED"/>
    <property type="match status" value="1"/>
</dbReference>
<comment type="caution">
    <text evidence="7">The sequence shown here is derived from an EMBL/GenBank/DDBJ whole genome shotgun (WGS) entry which is preliminary data.</text>
</comment>
<evidence type="ECO:0000313" key="8">
    <source>
        <dbReference type="Proteomes" id="UP000650511"/>
    </source>
</evidence>
<name>A0A8J3AA50_9ACTN</name>
<evidence type="ECO:0000256" key="2">
    <source>
        <dbReference type="ARBA" id="ARBA00022723"/>
    </source>
</evidence>
<dbReference type="Pfam" id="PF00111">
    <property type="entry name" value="Fer2"/>
    <property type="match status" value="1"/>
</dbReference>
<feature type="domain" description="2Fe-2S ferredoxin-type" evidence="6">
    <location>
        <begin position="1"/>
        <end position="76"/>
    </location>
</feature>
<dbReference type="CDD" id="cd00207">
    <property type="entry name" value="fer2"/>
    <property type="match status" value="1"/>
</dbReference>
<evidence type="ECO:0000313" key="7">
    <source>
        <dbReference type="EMBL" id="GGI02371.1"/>
    </source>
</evidence>
<proteinExistence type="predicted"/>
<gene>
    <name evidence="7" type="primary">pucE</name>
    <name evidence="7" type="ORF">GCM10011354_00130</name>
</gene>
<dbReference type="InterPro" id="IPR006058">
    <property type="entry name" value="2Fe2S_fd_BS"/>
</dbReference>
<dbReference type="InterPro" id="IPR036010">
    <property type="entry name" value="2Fe-2S_ferredoxin-like_sf"/>
</dbReference>
<keyword evidence="2" id="KW-0479">Metal-binding</keyword>
<reference evidence="7" key="2">
    <citation type="submission" date="2020-09" db="EMBL/GenBank/DDBJ databases">
        <authorList>
            <person name="Sun Q."/>
            <person name="Zhou Y."/>
        </authorList>
    </citation>
    <scope>NUCLEOTIDE SEQUENCE</scope>
    <source>
        <strain evidence="7">CGMCC 1.14988</strain>
    </source>
</reference>
<evidence type="ECO:0000256" key="5">
    <source>
        <dbReference type="ARBA" id="ARBA00023014"/>
    </source>
</evidence>
<dbReference type="PANTHER" id="PTHR44379">
    <property type="entry name" value="OXIDOREDUCTASE WITH IRON-SULFUR SUBUNIT"/>
    <property type="match status" value="1"/>
</dbReference>
<dbReference type="OrthoDB" id="159930at2"/>
<sequence>MVTFDLNGQDTSYSGPPDRSLLTVLREEFDLTAAKPSCEIGVCGACSVLVDGELVSSCCLLIGQLDGRAVQTLEGMLEEPQMCDLRRAFAEHGGFQCGFCTPGHLVAAYWRLRNGRETEDVDNLCRCTGYYGIRRAIEAVASCR</sequence>
<dbReference type="PROSITE" id="PS51085">
    <property type="entry name" value="2FE2S_FER_2"/>
    <property type="match status" value="1"/>
</dbReference>
<dbReference type="EMBL" id="BMHA01000001">
    <property type="protein sequence ID" value="GGI02371.1"/>
    <property type="molecule type" value="Genomic_DNA"/>
</dbReference>
<reference evidence="7" key="1">
    <citation type="journal article" date="2014" name="Int. J. Syst. Evol. Microbiol.">
        <title>Complete genome sequence of Corynebacterium casei LMG S-19264T (=DSM 44701T), isolated from a smear-ripened cheese.</title>
        <authorList>
            <consortium name="US DOE Joint Genome Institute (JGI-PGF)"/>
            <person name="Walter F."/>
            <person name="Albersmeier A."/>
            <person name="Kalinowski J."/>
            <person name="Ruckert C."/>
        </authorList>
    </citation>
    <scope>NUCLEOTIDE SEQUENCE</scope>
    <source>
        <strain evidence="7">CGMCC 1.14988</strain>
    </source>
</reference>
<dbReference type="InterPro" id="IPR001041">
    <property type="entry name" value="2Fe-2S_ferredoxin-type"/>
</dbReference>
<dbReference type="Proteomes" id="UP000650511">
    <property type="component" value="Unassembled WGS sequence"/>
</dbReference>
<evidence type="ECO:0000256" key="3">
    <source>
        <dbReference type="ARBA" id="ARBA00023002"/>
    </source>
</evidence>
<dbReference type="GO" id="GO:0046872">
    <property type="term" value="F:metal ion binding"/>
    <property type="evidence" value="ECO:0007669"/>
    <property type="project" value="UniProtKB-KW"/>
</dbReference>
<organism evidence="7 8">
    <name type="scientific">Egicoccus halophilus</name>
    <dbReference type="NCBI Taxonomy" id="1670830"/>
    <lineage>
        <taxon>Bacteria</taxon>
        <taxon>Bacillati</taxon>
        <taxon>Actinomycetota</taxon>
        <taxon>Nitriliruptoria</taxon>
        <taxon>Egicoccales</taxon>
        <taxon>Egicoccaceae</taxon>
        <taxon>Egicoccus</taxon>
    </lineage>
</organism>
<dbReference type="InterPro" id="IPR036884">
    <property type="entry name" value="2Fe-2S-bd_dom_sf"/>
</dbReference>
<dbReference type="Pfam" id="PF01799">
    <property type="entry name" value="Fer2_2"/>
    <property type="match status" value="1"/>
</dbReference>
<dbReference type="GO" id="GO:0051537">
    <property type="term" value="F:2 iron, 2 sulfur cluster binding"/>
    <property type="evidence" value="ECO:0007669"/>
    <property type="project" value="UniProtKB-KW"/>
</dbReference>
<dbReference type="Gene3D" id="3.10.20.30">
    <property type="match status" value="1"/>
</dbReference>
<dbReference type="InterPro" id="IPR002888">
    <property type="entry name" value="2Fe-2S-bd"/>
</dbReference>
<dbReference type="InterPro" id="IPR051452">
    <property type="entry name" value="Diverse_Oxidoreductases"/>
</dbReference>
<keyword evidence="3" id="KW-0560">Oxidoreductase</keyword>
<dbReference type="InterPro" id="IPR012675">
    <property type="entry name" value="Beta-grasp_dom_sf"/>
</dbReference>
<dbReference type="AlphaFoldDB" id="A0A8J3AA50"/>
<keyword evidence="8" id="KW-1185">Reference proteome</keyword>
<dbReference type="SUPFAM" id="SSF47741">
    <property type="entry name" value="CO dehydrogenase ISP C-domain like"/>
    <property type="match status" value="1"/>
</dbReference>
<accession>A0A8J3AA50</accession>